<protein>
    <submittedName>
        <fullName evidence="2">Uncharacterized protein</fullName>
    </submittedName>
</protein>
<name>A0A2S2CNR5_9PROT</name>
<dbReference type="Proteomes" id="UP000245629">
    <property type="component" value="Chromosome 2"/>
</dbReference>
<evidence type="ECO:0000256" key="1">
    <source>
        <dbReference type="SAM" id="MobiDB-lite"/>
    </source>
</evidence>
<proteinExistence type="predicted"/>
<dbReference type="EMBL" id="CP029353">
    <property type="protein sequence ID" value="AWK85967.1"/>
    <property type="molecule type" value="Genomic_DNA"/>
</dbReference>
<evidence type="ECO:0000313" key="2">
    <source>
        <dbReference type="EMBL" id="AWK85967.1"/>
    </source>
</evidence>
<evidence type="ECO:0000313" key="3">
    <source>
        <dbReference type="Proteomes" id="UP000245629"/>
    </source>
</evidence>
<sequence>MTWLSRVLDLLNDPVGQAILRRDGLSRDDVLSVIAPVAEQLRRRPSPIQAMRNRQPPHGGGFPSLQQ</sequence>
<dbReference type="AlphaFoldDB" id="A0A2S2CNR5"/>
<reference evidence="3" key="1">
    <citation type="submission" date="2018-05" db="EMBL/GenBank/DDBJ databases">
        <title>Azospirillum thermophila sp. nov., a novel isolated from hot spring.</title>
        <authorList>
            <person name="Zhao Z."/>
        </authorList>
    </citation>
    <scope>NUCLEOTIDE SEQUENCE [LARGE SCALE GENOMIC DNA]</scope>
    <source>
        <strain evidence="3">CFH 70021</strain>
    </source>
</reference>
<feature type="region of interest" description="Disordered" evidence="1">
    <location>
        <begin position="42"/>
        <end position="67"/>
    </location>
</feature>
<dbReference type="KEGG" id="azz:DEW08_06595"/>
<feature type="compositionally biased region" description="Gly residues" evidence="1">
    <location>
        <begin position="58"/>
        <end position="67"/>
    </location>
</feature>
<organism evidence="2 3">
    <name type="scientific">Azospirillum thermophilum</name>
    <dbReference type="NCBI Taxonomy" id="2202148"/>
    <lineage>
        <taxon>Bacteria</taxon>
        <taxon>Pseudomonadati</taxon>
        <taxon>Pseudomonadota</taxon>
        <taxon>Alphaproteobacteria</taxon>
        <taxon>Rhodospirillales</taxon>
        <taxon>Azospirillaceae</taxon>
        <taxon>Azospirillum</taxon>
    </lineage>
</organism>
<accession>A0A2S2CNR5</accession>
<keyword evidence="3" id="KW-1185">Reference proteome</keyword>
<gene>
    <name evidence="2" type="ORF">DEW08_06595</name>
</gene>